<evidence type="ECO:0000256" key="6">
    <source>
        <dbReference type="ARBA" id="ARBA00034125"/>
    </source>
</evidence>
<keyword evidence="10" id="KW-1185">Reference proteome</keyword>
<evidence type="ECO:0000256" key="5">
    <source>
        <dbReference type="ARBA" id="ARBA00023136"/>
    </source>
</evidence>
<dbReference type="GO" id="GO:0022857">
    <property type="term" value="F:transmembrane transporter activity"/>
    <property type="evidence" value="ECO:0007669"/>
    <property type="project" value="InterPro"/>
</dbReference>
<dbReference type="RefSeq" id="WP_215626214.1">
    <property type="nucleotide sequence ID" value="NZ_CP067089.2"/>
</dbReference>
<dbReference type="InterPro" id="IPR010619">
    <property type="entry name" value="ThrE-like_N"/>
</dbReference>
<dbReference type="KEGG" id="bhc:JFL75_18555"/>
<proteinExistence type="inferred from homology"/>
<organism evidence="9 10">
    <name type="scientific">Breznakiella homolactica</name>
    <dbReference type="NCBI Taxonomy" id="2798577"/>
    <lineage>
        <taxon>Bacteria</taxon>
        <taxon>Pseudomonadati</taxon>
        <taxon>Spirochaetota</taxon>
        <taxon>Spirochaetia</taxon>
        <taxon>Spirochaetales</taxon>
        <taxon>Breznakiellaceae</taxon>
        <taxon>Breznakiella</taxon>
    </lineage>
</organism>
<comment type="subcellular location">
    <subcellularLocation>
        <location evidence="1">Cell membrane</location>
        <topology evidence="1">Multi-pass membrane protein</topology>
    </subcellularLocation>
</comment>
<accession>A0A7T7XMD4</accession>
<gene>
    <name evidence="9" type="ORF">JFL75_18555</name>
</gene>
<sequence>MMKNEQAILRFAVSAGEVLLKNGGEIFRVQETISRILEAFGLRNHSLYILSNGIFVTLNEGDENNCFALRFVPSAKTHLGRIAAVNELSRKIGREGGDPVKLTEYEAELAACESLPFAPLWIQVLACAAGSGSFCFLFGGKAFDCLAAFVCGIVLQLFLSFYGKRQVSRYIPTILGSAVVSLMAAGMVSFFSGLSLGHIIVGSVIALVPGVAFTTSIREFFNGDYLSGSIHLIDALLTGICIAAGVATSLWVWQLISGRGLFL</sequence>
<comment type="similarity">
    <text evidence="6">Belongs to the ThrE exporter (TC 2.A.79) family.</text>
</comment>
<feature type="transmembrane region" description="Helical" evidence="7">
    <location>
        <begin position="229"/>
        <end position="253"/>
    </location>
</feature>
<evidence type="ECO:0000259" key="8">
    <source>
        <dbReference type="Pfam" id="PF06738"/>
    </source>
</evidence>
<evidence type="ECO:0000313" key="10">
    <source>
        <dbReference type="Proteomes" id="UP000595917"/>
    </source>
</evidence>
<evidence type="ECO:0000256" key="7">
    <source>
        <dbReference type="SAM" id="Phobius"/>
    </source>
</evidence>
<feature type="transmembrane region" description="Helical" evidence="7">
    <location>
        <begin position="146"/>
        <end position="163"/>
    </location>
</feature>
<feature type="transmembrane region" description="Helical" evidence="7">
    <location>
        <begin position="120"/>
        <end position="140"/>
    </location>
</feature>
<keyword evidence="4 7" id="KW-1133">Transmembrane helix</keyword>
<evidence type="ECO:0000256" key="4">
    <source>
        <dbReference type="ARBA" id="ARBA00022989"/>
    </source>
</evidence>
<dbReference type="PANTHER" id="PTHR34390:SF2">
    <property type="entry name" value="SUCCINATE TRANSPORTER SUBUNIT YJJP-RELATED"/>
    <property type="match status" value="1"/>
</dbReference>
<name>A0A7T7XMD4_9SPIR</name>
<feature type="domain" description="Threonine/serine exporter-like N-terminal" evidence="8">
    <location>
        <begin position="10"/>
        <end position="250"/>
    </location>
</feature>
<dbReference type="PANTHER" id="PTHR34390">
    <property type="entry name" value="UPF0442 PROTEIN YJJB-RELATED"/>
    <property type="match status" value="1"/>
</dbReference>
<dbReference type="Pfam" id="PF06738">
    <property type="entry name" value="ThrE"/>
    <property type="match status" value="1"/>
</dbReference>
<evidence type="ECO:0000256" key="3">
    <source>
        <dbReference type="ARBA" id="ARBA00022692"/>
    </source>
</evidence>
<keyword evidence="2" id="KW-1003">Cell membrane</keyword>
<dbReference type="AlphaFoldDB" id="A0A7T7XMD4"/>
<keyword evidence="3 7" id="KW-0812">Transmembrane</keyword>
<feature type="transmembrane region" description="Helical" evidence="7">
    <location>
        <begin position="170"/>
        <end position="191"/>
    </location>
</feature>
<evidence type="ECO:0000256" key="2">
    <source>
        <dbReference type="ARBA" id="ARBA00022475"/>
    </source>
</evidence>
<dbReference type="GO" id="GO:0015744">
    <property type="term" value="P:succinate transport"/>
    <property type="evidence" value="ECO:0007669"/>
    <property type="project" value="TreeGrafter"/>
</dbReference>
<reference evidence="9" key="1">
    <citation type="submission" date="2021-01" db="EMBL/GenBank/DDBJ databases">
        <title>Description of Breznakiella homolactica.</title>
        <authorList>
            <person name="Song Y."/>
            <person name="Brune A."/>
        </authorList>
    </citation>
    <scope>NUCLEOTIDE SEQUENCE</scope>
    <source>
        <strain evidence="9">RmG30</strain>
    </source>
</reference>
<protein>
    <submittedName>
        <fullName evidence="9">Threonine/serine exporter family protein</fullName>
    </submittedName>
</protein>
<keyword evidence="5 7" id="KW-0472">Membrane</keyword>
<evidence type="ECO:0000313" key="9">
    <source>
        <dbReference type="EMBL" id="QQO08908.1"/>
    </source>
</evidence>
<dbReference type="Proteomes" id="UP000595917">
    <property type="component" value="Chromosome"/>
</dbReference>
<dbReference type="GO" id="GO:0005886">
    <property type="term" value="C:plasma membrane"/>
    <property type="evidence" value="ECO:0007669"/>
    <property type="project" value="UniProtKB-SubCell"/>
</dbReference>
<dbReference type="EMBL" id="CP067089">
    <property type="protein sequence ID" value="QQO08908.1"/>
    <property type="molecule type" value="Genomic_DNA"/>
</dbReference>
<dbReference type="InterPro" id="IPR050539">
    <property type="entry name" value="ThrE_Dicarb/AminoAcid_Exp"/>
</dbReference>
<evidence type="ECO:0000256" key="1">
    <source>
        <dbReference type="ARBA" id="ARBA00004651"/>
    </source>
</evidence>
<feature type="transmembrane region" description="Helical" evidence="7">
    <location>
        <begin position="197"/>
        <end position="217"/>
    </location>
</feature>